<proteinExistence type="predicted"/>
<protein>
    <submittedName>
        <fullName evidence="2">Plasmid stabilization protein</fullName>
    </submittedName>
</protein>
<accession>A0A1D8A4A1</accession>
<evidence type="ECO:0000313" key="3">
    <source>
        <dbReference type="Proteomes" id="UP000094626"/>
    </source>
</evidence>
<evidence type="ECO:0000256" key="1">
    <source>
        <dbReference type="ARBA" id="ARBA00022649"/>
    </source>
</evidence>
<name>A0A1D8A4A1_9SPHN</name>
<dbReference type="OrthoDB" id="276174at2"/>
<dbReference type="KEGG" id="nre:BES08_09365"/>
<keyword evidence="3" id="KW-1185">Reference proteome</keyword>
<keyword evidence="1" id="KW-1277">Toxin-antitoxin system</keyword>
<dbReference type="Gene3D" id="3.30.2310.20">
    <property type="entry name" value="RelE-like"/>
    <property type="match status" value="1"/>
</dbReference>
<evidence type="ECO:0000313" key="2">
    <source>
        <dbReference type="EMBL" id="AOR76934.1"/>
    </source>
</evidence>
<dbReference type="InterPro" id="IPR035093">
    <property type="entry name" value="RelE/ParE_toxin_dom_sf"/>
</dbReference>
<sequence>MTAKPVVPRERAHLDVRDTIDHYMRDAGAPVVLDFIDALQAAYRTIGEHPGIGSPRYAHELDVPGLRHRRLRNFPQIVFYIEQPDHIDVWRVLDARRDIPQQLAPEADE</sequence>
<gene>
    <name evidence="2" type="ORF">BES08_09365</name>
</gene>
<dbReference type="Pfam" id="PF05016">
    <property type="entry name" value="ParE_toxin"/>
    <property type="match status" value="1"/>
</dbReference>
<dbReference type="AlphaFoldDB" id="A0A1D8A4A1"/>
<dbReference type="RefSeq" id="WP_008831434.1">
    <property type="nucleotide sequence ID" value="NZ_CP017075.1"/>
</dbReference>
<dbReference type="Proteomes" id="UP000094626">
    <property type="component" value="Chromosome"/>
</dbReference>
<dbReference type="InterPro" id="IPR007712">
    <property type="entry name" value="RelE/ParE_toxin"/>
</dbReference>
<dbReference type="EMBL" id="CP017075">
    <property type="protein sequence ID" value="AOR76934.1"/>
    <property type="molecule type" value="Genomic_DNA"/>
</dbReference>
<organism evidence="2 3">
    <name type="scientific">Novosphingobium resinovorum</name>
    <dbReference type="NCBI Taxonomy" id="158500"/>
    <lineage>
        <taxon>Bacteria</taxon>
        <taxon>Pseudomonadati</taxon>
        <taxon>Pseudomonadota</taxon>
        <taxon>Alphaproteobacteria</taxon>
        <taxon>Sphingomonadales</taxon>
        <taxon>Sphingomonadaceae</taxon>
        <taxon>Novosphingobium</taxon>
    </lineage>
</organism>
<reference evidence="3" key="1">
    <citation type="journal article" date="2017" name="J. Biotechnol.">
        <title>Complete genome sequence of Novosphingobium resinovorum SA1, a versatile xenobiotic-degrading bacterium capable of utilizing sulfanilic acid.</title>
        <authorList>
            <person name="Hegedus B."/>
            <person name="Kos P.B."/>
            <person name="Balint B."/>
            <person name="Maroti G."/>
            <person name="Gan H.M."/>
            <person name="Perei K."/>
            <person name="Rakhely G."/>
        </authorList>
    </citation>
    <scope>NUCLEOTIDE SEQUENCE [LARGE SCALE GENOMIC DNA]</scope>
    <source>
        <strain evidence="3">SA1</strain>
    </source>
</reference>